<feature type="non-terminal residue" evidence="3">
    <location>
        <position position="1"/>
    </location>
</feature>
<dbReference type="RefSeq" id="XP_014143087.1">
    <property type="nucleotide sequence ID" value="XM_014287612.1"/>
</dbReference>
<proteinExistence type="predicted"/>
<feature type="compositionally biased region" description="Basic and acidic residues" evidence="1">
    <location>
        <begin position="1"/>
        <end position="13"/>
    </location>
</feature>
<keyword evidence="4" id="KW-1185">Reference proteome</keyword>
<accession>A0A0L0EKS0</accession>
<keyword evidence="2" id="KW-1133">Transmembrane helix</keyword>
<dbReference type="Proteomes" id="UP000054560">
    <property type="component" value="Unassembled WGS sequence"/>
</dbReference>
<feature type="region of interest" description="Disordered" evidence="1">
    <location>
        <begin position="1"/>
        <end position="36"/>
    </location>
</feature>
<reference evidence="3 4" key="1">
    <citation type="submission" date="2011-02" db="EMBL/GenBank/DDBJ databases">
        <title>The Genome Sequence of Sphaeroforma arctica JP610.</title>
        <authorList>
            <consortium name="The Broad Institute Genome Sequencing Platform"/>
            <person name="Russ C."/>
            <person name="Cuomo C."/>
            <person name="Young S.K."/>
            <person name="Zeng Q."/>
            <person name="Gargeya S."/>
            <person name="Alvarado L."/>
            <person name="Berlin A."/>
            <person name="Chapman S.B."/>
            <person name="Chen Z."/>
            <person name="Freedman E."/>
            <person name="Gellesch M."/>
            <person name="Goldberg J."/>
            <person name="Griggs A."/>
            <person name="Gujja S."/>
            <person name="Heilman E."/>
            <person name="Heiman D."/>
            <person name="Howarth C."/>
            <person name="Mehta T."/>
            <person name="Neiman D."/>
            <person name="Pearson M."/>
            <person name="Roberts A."/>
            <person name="Saif S."/>
            <person name="Shea T."/>
            <person name="Shenoy N."/>
            <person name="Sisk P."/>
            <person name="Stolte C."/>
            <person name="Sykes S."/>
            <person name="White J."/>
            <person name="Yandava C."/>
            <person name="Burger G."/>
            <person name="Gray M.W."/>
            <person name="Holland P.W.H."/>
            <person name="King N."/>
            <person name="Lang F.B.F."/>
            <person name="Roger A.J."/>
            <person name="Ruiz-Trillo I."/>
            <person name="Haas B."/>
            <person name="Nusbaum C."/>
            <person name="Birren B."/>
        </authorList>
    </citation>
    <scope>NUCLEOTIDE SEQUENCE [LARGE SCALE GENOMIC DNA]</scope>
    <source>
        <strain evidence="3 4">JP610</strain>
    </source>
</reference>
<feature type="transmembrane region" description="Helical" evidence="2">
    <location>
        <begin position="65"/>
        <end position="86"/>
    </location>
</feature>
<keyword evidence="2" id="KW-0812">Transmembrane</keyword>
<organism evidence="3 4">
    <name type="scientific">Sphaeroforma arctica JP610</name>
    <dbReference type="NCBI Taxonomy" id="667725"/>
    <lineage>
        <taxon>Eukaryota</taxon>
        <taxon>Ichthyosporea</taxon>
        <taxon>Ichthyophonida</taxon>
        <taxon>Sphaeroforma</taxon>
    </lineage>
</organism>
<evidence type="ECO:0000256" key="1">
    <source>
        <dbReference type="SAM" id="MobiDB-lite"/>
    </source>
</evidence>
<sequence>TERQRDSRYHNEANDNVDLATDSPTNQSDPMDKDIKVQGDSRGSFWTQTLTLSHRTLSNLGRDPHLIIGHWAVGIMTGVVLGLLYFNSGV</sequence>
<dbReference type="EMBL" id="KQ257134">
    <property type="protein sequence ID" value="KNC64986.1"/>
    <property type="molecule type" value="Genomic_DNA"/>
</dbReference>
<protein>
    <submittedName>
        <fullName evidence="3">Uncharacterized protein</fullName>
    </submittedName>
</protein>
<dbReference type="OrthoDB" id="66620at2759"/>
<evidence type="ECO:0000313" key="3">
    <source>
        <dbReference type="EMBL" id="KNC64986.1"/>
    </source>
</evidence>
<evidence type="ECO:0000313" key="4">
    <source>
        <dbReference type="Proteomes" id="UP000054560"/>
    </source>
</evidence>
<dbReference type="GeneID" id="25918810"/>
<gene>
    <name evidence="3" type="ORF">SARC_18306</name>
</gene>
<evidence type="ECO:0000256" key="2">
    <source>
        <dbReference type="SAM" id="Phobius"/>
    </source>
</evidence>
<dbReference type="AlphaFoldDB" id="A0A0L0EKS0"/>
<keyword evidence="2" id="KW-0472">Membrane</keyword>
<name>A0A0L0EKS0_9EUKA</name>